<proteinExistence type="inferred from homology"/>
<dbReference type="InterPro" id="IPR039793">
    <property type="entry name" value="UROS/Hem4"/>
</dbReference>
<dbReference type="PANTHER" id="PTHR38042:SF1">
    <property type="entry name" value="UROPORPHYRINOGEN-III SYNTHASE, CHLOROPLASTIC"/>
    <property type="match status" value="1"/>
</dbReference>
<evidence type="ECO:0000256" key="8">
    <source>
        <dbReference type="ARBA" id="ARBA00048617"/>
    </source>
</evidence>
<keyword evidence="4 9" id="KW-0456">Lyase</keyword>
<dbReference type="EMBL" id="JAKTTI010000024">
    <property type="protein sequence ID" value="MCH1626598.1"/>
    <property type="molecule type" value="Genomic_DNA"/>
</dbReference>
<dbReference type="GO" id="GO:0006780">
    <property type="term" value="P:uroporphyrinogen III biosynthetic process"/>
    <property type="evidence" value="ECO:0007669"/>
    <property type="project" value="UniProtKB-UniRule"/>
</dbReference>
<gene>
    <name evidence="11" type="ORF">MJG50_14765</name>
</gene>
<evidence type="ECO:0000256" key="1">
    <source>
        <dbReference type="ARBA" id="ARBA00004772"/>
    </source>
</evidence>
<evidence type="ECO:0000256" key="3">
    <source>
        <dbReference type="ARBA" id="ARBA00013109"/>
    </source>
</evidence>
<name>A0AAW5EBP4_9BACI</name>
<evidence type="ECO:0000256" key="6">
    <source>
        <dbReference type="ARBA" id="ARBA00037589"/>
    </source>
</evidence>
<comment type="similarity">
    <text evidence="2 9">Belongs to the uroporphyrinogen-III synthase family.</text>
</comment>
<evidence type="ECO:0000313" key="12">
    <source>
        <dbReference type="Proteomes" id="UP001431131"/>
    </source>
</evidence>
<evidence type="ECO:0000256" key="9">
    <source>
        <dbReference type="RuleBase" id="RU366031"/>
    </source>
</evidence>
<comment type="caution">
    <text evidence="11">The sequence shown here is derived from an EMBL/GenBank/DDBJ whole genome shotgun (WGS) entry which is preliminary data.</text>
</comment>
<dbReference type="GO" id="GO:0004852">
    <property type="term" value="F:uroporphyrinogen-III synthase activity"/>
    <property type="evidence" value="ECO:0007669"/>
    <property type="project" value="UniProtKB-UniRule"/>
</dbReference>
<dbReference type="PANTHER" id="PTHR38042">
    <property type="entry name" value="UROPORPHYRINOGEN-III SYNTHASE, CHLOROPLASTIC"/>
    <property type="match status" value="1"/>
</dbReference>
<protein>
    <recommendedName>
        <fullName evidence="7 9">Uroporphyrinogen-III synthase</fullName>
        <ecNumber evidence="3 9">4.2.1.75</ecNumber>
    </recommendedName>
</protein>
<dbReference type="Pfam" id="PF02602">
    <property type="entry name" value="HEM4"/>
    <property type="match status" value="1"/>
</dbReference>
<reference evidence="11" key="1">
    <citation type="submission" date="2022-02" db="EMBL/GenBank/DDBJ databases">
        <title>Fredinandcohnia quinoae sp. nov. isolated from Chenopodium quinoa seeds.</title>
        <authorList>
            <person name="Saati-Santamaria Z."/>
            <person name="Flores-Felix J.D."/>
            <person name="Igual J.M."/>
            <person name="Velazquez E."/>
            <person name="Garcia-Fraile P."/>
            <person name="Martinez-Molina E."/>
        </authorList>
    </citation>
    <scope>NUCLEOTIDE SEQUENCE</scope>
    <source>
        <strain evidence="11">SECRCQ15</strain>
    </source>
</reference>
<dbReference type="InterPro" id="IPR003754">
    <property type="entry name" value="4pyrrol_synth_uPrphyn_synth"/>
</dbReference>
<accession>A0AAW5EBP4</accession>
<evidence type="ECO:0000256" key="5">
    <source>
        <dbReference type="ARBA" id="ARBA00023244"/>
    </source>
</evidence>
<dbReference type="CDD" id="cd06578">
    <property type="entry name" value="HemD"/>
    <property type="match status" value="1"/>
</dbReference>
<evidence type="ECO:0000256" key="4">
    <source>
        <dbReference type="ARBA" id="ARBA00023239"/>
    </source>
</evidence>
<dbReference type="EC" id="4.2.1.75" evidence="3 9"/>
<feature type="domain" description="Tetrapyrrole biosynthesis uroporphyrinogen III synthase" evidence="10">
    <location>
        <begin position="23"/>
        <end position="252"/>
    </location>
</feature>
<dbReference type="RefSeq" id="WP_240256514.1">
    <property type="nucleotide sequence ID" value="NZ_JAKTTI010000024.1"/>
</dbReference>
<comment type="function">
    <text evidence="6 9">Catalyzes cyclization of the linear tetrapyrrole, hydroxymethylbilane, to the macrocyclic uroporphyrinogen III.</text>
</comment>
<comment type="pathway">
    <text evidence="1 9">Porphyrin-containing compound metabolism; protoporphyrin-IX biosynthesis; coproporphyrinogen-III from 5-aminolevulinate: step 3/4.</text>
</comment>
<dbReference type="InterPro" id="IPR036108">
    <property type="entry name" value="4pyrrol_syn_uPrphyn_synt_sf"/>
</dbReference>
<keyword evidence="5 9" id="KW-0627">Porphyrin biosynthesis</keyword>
<comment type="catalytic activity">
    <reaction evidence="8 9">
        <text>hydroxymethylbilane = uroporphyrinogen III + H2O</text>
        <dbReference type="Rhea" id="RHEA:18965"/>
        <dbReference type="ChEBI" id="CHEBI:15377"/>
        <dbReference type="ChEBI" id="CHEBI:57308"/>
        <dbReference type="ChEBI" id="CHEBI:57845"/>
        <dbReference type="EC" id="4.2.1.75"/>
    </reaction>
</comment>
<dbReference type="Gene3D" id="3.40.50.10090">
    <property type="match status" value="2"/>
</dbReference>
<evidence type="ECO:0000256" key="7">
    <source>
        <dbReference type="ARBA" id="ARBA00040167"/>
    </source>
</evidence>
<evidence type="ECO:0000313" key="11">
    <source>
        <dbReference type="EMBL" id="MCH1626598.1"/>
    </source>
</evidence>
<sequence length="262" mass="30114">MESEMPLLGKKILVTRGKKQATEFSSKIKYFGGIPIEVPLLTFQESKNAQKIKKEIEQIHAYDWLIFTSKNGVEFFFDFYEQYKSHSTDTLLPKIAVVGTQTEKTLVEKGYKPDLIPDEFVAEGLFESLKPYLKKESRIILARGNLSRPFLVDELSKLGHFVTDLIVYETVENQQEKDHLSTLLQKKDIDIITFTSPSTVTFFCRLLEDTDWGEWVKDCIFAAIGPITLRAAELANIHIQISPKKYTIDDLLDEIIHFLSEK</sequence>
<organism evidence="11 12">
    <name type="scientific">Fredinandcohnia quinoae</name>
    <dbReference type="NCBI Taxonomy" id="2918902"/>
    <lineage>
        <taxon>Bacteria</taxon>
        <taxon>Bacillati</taxon>
        <taxon>Bacillota</taxon>
        <taxon>Bacilli</taxon>
        <taxon>Bacillales</taxon>
        <taxon>Bacillaceae</taxon>
        <taxon>Fredinandcohnia</taxon>
    </lineage>
</organism>
<evidence type="ECO:0000256" key="2">
    <source>
        <dbReference type="ARBA" id="ARBA00008133"/>
    </source>
</evidence>
<dbReference type="AlphaFoldDB" id="A0AAW5EBP4"/>
<keyword evidence="12" id="KW-1185">Reference proteome</keyword>
<dbReference type="SUPFAM" id="SSF69618">
    <property type="entry name" value="HemD-like"/>
    <property type="match status" value="1"/>
</dbReference>
<dbReference type="Proteomes" id="UP001431131">
    <property type="component" value="Unassembled WGS sequence"/>
</dbReference>
<dbReference type="GO" id="GO:0006782">
    <property type="term" value="P:protoporphyrinogen IX biosynthetic process"/>
    <property type="evidence" value="ECO:0007669"/>
    <property type="project" value="UniProtKB-UniRule"/>
</dbReference>
<evidence type="ECO:0000259" key="10">
    <source>
        <dbReference type="Pfam" id="PF02602"/>
    </source>
</evidence>